<gene>
    <name evidence="2" type="ORF">CPB84DRAFT_1764147</name>
</gene>
<evidence type="ECO:0000313" key="2">
    <source>
        <dbReference type="EMBL" id="KAF8910617.1"/>
    </source>
</evidence>
<proteinExistence type="predicted"/>
<evidence type="ECO:0000256" key="1">
    <source>
        <dbReference type="SAM" id="MobiDB-lite"/>
    </source>
</evidence>
<feature type="compositionally biased region" description="Low complexity" evidence="1">
    <location>
        <begin position="50"/>
        <end position="74"/>
    </location>
</feature>
<comment type="caution">
    <text evidence="2">The sequence shown here is derived from an EMBL/GenBank/DDBJ whole genome shotgun (WGS) entry which is preliminary data.</text>
</comment>
<feature type="region of interest" description="Disordered" evidence="1">
    <location>
        <begin position="1"/>
        <end position="86"/>
    </location>
</feature>
<sequence length="329" mass="35486">MYGGYSSPPLTNNPFIASSSGHPSTRFPDISTPPTNPLNSNGSINGAGDYPQQQQGVYQQQQQYPQQPQYQPQPTMGYGVGQQQQPQQMIGGGGYISPAQSSFGQQLAASVNISGSSYGYLQRQQQQQQAQSYTPAQQQLQNNPGQGWDGNNASATGFGGSSATGATWVAQSLTTGSTISSSSFTSAPPGGYGLSPAGDPHPRDFVRTHKAEVEAWDSYAWKQLINSFDALKQAWDQRKNELTRKIGELSAQMSYGGGYYAAQIQQQGSRIQGLQKEAENNFDSVAASTFQIREVFSGYRQSGDLASKRRVREATNAALQGLPGWPQPY</sequence>
<accession>A0A9P5NY92</accession>
<reference evidence="2" key="1">
    <citation type="submission" date="2020-11" db="EMBL/GenBank/DDBJ databases">
        <authorList>
            <consortium name="DOE Joint Genome Institute"/>
            <person name="Ahrendt S."/>
            <person name="Riley R."/>
            <person name="Andreopoulos W."/>
            <person name="LaButti K."/>
            <person name="Pangilinan J."/>
            <person name="Ruiz-duenas F.J."/>
            <person name="Barrasa J.M."/>
            <person name="Sanchez-Garcia M."/>
            <person name="Camarero S."/>
            <person name="Miyauchi S."/>
            <person name="Serrano A."/>
            <person name="Linde D."/>
            <person name="Babiker R."/>
            <person name="Drula E."/>
            <person name="Ayuso-Fernandez I."/>
            <person name="Pacheco R."/>
            <person name="Padilla G."/>
            <person name="Ferreira P."/>
            <person name="Barriuso J."/>
            <person name="Kellner H."/>
            <person name="Castanera R."/>
            <person name="Alfaro M."/>
            <person name="Ramirez L."/>
            <person name="Pisabarro A.G."/>
            <person name="Kuo A."/>
            <person name="Tritt A."/>
            <person name="Lipzen A."/>
            <person name="He G."/>
            <person name="Yan M."/>
            <person name="Ng V."/>
            <person name="Cullen D."/>
            <person name="Martin F."/>
            <person name="Rosso M.-N."/>
            <person name="Henrissat B."/>
            <person name="Hibbett D."/>
            <person name="Martinez A.T."/>
            <person name="Grigoriev I.V."/>
        </authorList>
    </citation>
    <scope>NUCLEOTIDE SEQUENCE</scope>
    <source>
        <strain evidence="2">AH 44721</strain>
    </source>
</reference>
<dbReference type="AlphaFoldDB" id="A0A9P5NY92"/>
<evidence type="ECO:0000313" key="3">
    <source>
        <dbReference type="Proteomes" id="UP000724874"/>
    </source>
</evidence>
<keyword evidence="3" id="KW-1185">Reference proteome</keyword>
<feature type="compositionally biased region" description="Low complexity" evidence="1">
    <location>
        <begin position="122"/>
        <end position="141"/>
    </location>
</feature>
<feature type="region of interest" description="Disordered" evidence="1">
    <location>
        <begin position="179"/>
        <end position="204"/>
    </location>
</feature>
<name>A0A9P5NY92_GYMJU</name>
<organism evidence="2 3">
    <name type="scientific">Gymnopilus junonius</name>
    <name type="common">Spectacular rustgill mushroom</name>
    <name type="synonym">Gymnopilus spectabilis subsp. junonius</name>
    <dbReference type="NCBI Taxonomy" id="109634"/>
    <lineage>
        <taxon>Eukaryota</taxon>
        <taxon>Fungi</taxon>
        <taxon>Dikarya</taxon>
        <taxon>Basidiomycota</taxon>
        <taxon>Agaricomycotina</taxon>
        <taxon>Agaricomycetes</taxon>
        <taxon>Agaricomycetidae</taxon>
        <taxon>Agaricales</taxon>
        <taxon>Agaricineae</taxon>
        <taxon>Hymenogastraceae</taxon>
        <taxon>Gymnopilus</taxon>
    </lineage>
</organism>
<feature type="region of interest" description="Disordered" evidence="1">
    <location>
        <begin position="122"/>
        <end position="159"/>
    </location>
</feature>
<feature type="compositionally biased region" description="Polar residues" evidence="1">
    <location>
        <begin position="142"/>
        <end position="152"/>
    </location>
</feature>
<protein>
    <submittedName>
        <fullName evidence="2">Uncharacterized protein</fullName>
    </submittedName>
</protein>
<dbReference type="OrthoDB" id="3253876at2759"/>
<feature type="compositionally biased region" description="Polar residues" evidence="1">
    <location>
        <begin position="8"/>
        <end position="23"/>
    </location>
</feature>
<dbReference type="Proteomes" id="UP000724874">
    <property type="component" value="Unassembled WGS sequence"/>
</dbReference>
<dbReference type="EMBL" id="JADNYJ010000006">
    <property type="protein sequence ID" value="KAF8910617.1"/>
    <property type="molecule type" value="Genomic_DNA"/>
</dbReference>